<dbReference type="InterPro" id="IPR000652">
    <property type="entry name" value="Triosephosphate_isomerase"/>
</dbReference>
<accession>A0ABP1GBF9</accession>
<dbReference type="PROSITE" id="PS00171">
    <property type="entry name" value="TIM_1"/>
    <property type="match status" value="1"/>
</dbReference>
<proteinExistence type="inferred from homology"/>
<dbReference type="PANTHER" id="PTHR21139:SF2">
    <property type="entry name" value="TRIOSEPHOSPHATE ISOMERASE"/>
    <property type="match status" value="1"/>
</dbReference>
<comment type="caution">
    <text evidence="5">The sequence shown here is derived from an EMBL/GenBank/DDBJ whole genome shotgun (WGS) entry which is preliminary data.</text>
</comment>
<keyword evidence="3" id="KW-0413">Isomerase</keyword>
<dbReference type="CDD" id="cd00311">
    <property type="entry name" value="TIM"/>
    <property type="match status" value="1"/>
</dbReference>
<evidence type="ECO:0000256" key="2">
    <source>
        <dbReference type="ARBA" id="ARBA00011738"/>
    </source>
</evidence>
<dbReference type="Proteomes" id="UP001497392">
    <property type="component" value="Unassembled WGS sequence"/>
</dbReference>
<comment type="similarity">
    <text evidence="1">Belongs to the triosephosphate isomerase family.</text>
</comment>
<dbReference type="PANTHER" id="PTHR21139">
    <property type="entry name" value="TRIOSEPHOSPHATE ISOMERASE"/>
    <property type="match status" value="1"/>
</dbReference>
<dbReference type="Pfam" id="PF00121">
    <property type="entry name" value="TIM"/>
    <property type="match status" value="1"/>
</dbReference>
<evidence type="ECO:0000256" key="1">
    <source>
        <dbReference type="ARBA" id="ARBA00007422"/>
    </source>
</evidence>
<keyword evidence="6" id="KW-1185">Reference proteome</keyword>
<evidence type="ECO:0000313" key="6">
    <source>
        <dbReference type="Proteomes" id="UP001497392"/>
    </source>
</evidence>
<dbReference type="EMBL" id="CAXHTA020000021">
    <property type="protein sequence ID" value="CAL5229535.1"/>
    <property type="molecule type" value="Genomic_DNA"/>
</dbReference>
<evidence type="ECO:0000313" key="5">
    <source>
        <dbReference type="EMBL" id="CAL5229535.1"/>
    </source>
</evidence>
<dbReference type="InterPro" id="IPR013785">
    <property type="entry name" value="Aldolase_TIM"/>
</dbReference>
<dbReference type="InterPro" id="IPR020861">
    <property type="entry name" value="Triosephosphate_isomerase_AS"/>
</dbReference>
<dbReference type="NCBIfam" id="TIGR00419">
    <property type="entry name" value="tim"/>
    <property type="match status" value="1"/>
</dbReference>
<dbReference type="HAMAP" id="MF_00147_B">
    <property type="entry name" value="TIM_B"/>
    <property type="match status" value="1"/>
</dbReference>
<sequence length="258" mass="27598">MDVRMGSTGKFFVGGNWKANGTKESVSKLVSGLNSAEITSDVEVIVAPIFLHLPYVVDHIDSRYQVSAQNCWVGRAGAYTGEIAPEQLADMSIPWVILGHSERRSLLKESNDFVGAKAANALAHGLKVIACIGETLEQRESGQMYDVLEGQLKGVADSVSSWEDVVVAYEPVWAIGTGKVATPEQAQEVHAYIRKWLGDKVSQDVSSATRIIYGGSVNDQNAAELANKEDVDGFLVGGASLKADAFATICNARAKVPA</sequence>
<dbReference type="InterPro" id="IPR022896">
    <property type="entry name" value="TrioseP_Isoase_bac/euk"/>
</dbReference>
<dbReference type="SUPFAM" id="SSF51351">
    <property type="entry name" value="Triosephosphate isomerase (TIM)"/>
    <property type="match status" value="1"/>
</dbReference>
<comment type="subunit">
    <text evidence="2">Homodimer.</text>
</comment>
<dbReference type="InterPro" id="IPR035990">
    <property type="entry name" value="TIM_sf"/>
</dbReference>
<protein>
    <submittedName>
        <fullName evidence="5">G12879 protein</fullName>
    </submittedName>
</protein>
<comment type="pathway">
    <text evidence="4">Carbohydrate biosynthesis.</text>
</comment>
<evidence type="ECO:0000256" key="3">
    <source>
        <dbReference type="ARBA" id="ARBA00023235"/>
    </source>
</evidence>
<evidence type="ECO:0000256" key="4">
    <source>
        <dbReference type="ARBA" id="ARBA00024331"/>
    </source>
</evidence>
<gene>
    <name evidence="5" type="primary">g12879</name>
    <name evidence="5" type="ORF">VP750_LOCUS11441</name>
</gene>
<reference evidence="5 6" key="1">
    <citation type="submission" date="2024-06" db="EMBL/GenBank/DDBJ databases">
        <authorList>
            <person name="Kraege A."/>
            <person name="Thomma B."/>
        </authorList>
    </citation>
    <scope>NUCLEOTIDE SEQUENCE [LARGE SCALE GENOMIC DNA]</scope>
</reference>
<dbReference type="Gene3D" id="3.20.20.70">
    <property type="entry name" value="Aldolase class I"/>
    <property type="match status" value="1"/>
</dbReference>
<name>A0ABP1GBF9_9CHLO</name>
<organism evidence="5 6">
    <name type="scientific">Coccomyxa viridis</name>
    <dbReference type="NCBI Taxonomy" id="1274662"/>
    <lineage>
        <taxon>Eukaryota</taxon>
        <taxon>Viridiplantae</taxon>
        <taxon>Chlorophyta</taxon>
        <taxon>core chlorophytes</taxon>
        <taxon>Trebouxiophyceae</taxon>
        <taxon>Trebouxiophyceae incertae sedis</taxon>
        <taxon>Coccomyxaceae</taxon>
        <taxon>Coccomyxa</taxon>
    </lineage>
</organism>
<dbReference type="PROSITE" id="PS51440">
    <property type="entry name" value="TIM_2"/>
    <property type="match status" value="1"/>
</dbReference>